<reference evidence="1 2" key="1">
    <citation type="submission" date="2016-11" db="EMBL/GenBank/DDBJ databases">
        <authorList>
            <person name="Jaros S."/>
            <person name="Januszkiewicz K."/>
            <person name="Wedrychowicz H."/>
        </authorList>
    </citation>
    <scope>NUCLEOTIDE SEQUENCE [LARGE SCALE GENOMIC DNA]</scope>
    <source>
        <strain evidence="1 2">ATCC 23634</strain>
    </source>
</reference>
<evidence type="ECO:0000313" key="2">
    <source>
        <dbReference type="Proteomes" id="UP000183447"/>
    </source>
</evidence>
<name>A0A1K2HW88_9HYPH</name>
<dbReference type="EMBL" id="FPKU01000001">
    <property type="protein sequence ID" value="SFZ82978.1"/>
    <property type="molecule type" value="Genomic_DNA"/>
</dbReference>
<organism evidence="1 2">
    <name type="scientific">Devosia enhydra</name>
    <dbReference type="NCBI Taxonomy" id="665118"/>
    <lineage>
        <taxon>Bacteria</taxon>
        <taxon>Pseudomonadati</taxon>
        <taxon>Pseudomonadota</taxon>
        <taxon>Alphaproteobacteria</taxon>
        <taxon>Hyphomicrobiales</taxon>
        <taxon>Devosiaceae</taxon>
        <taxon>Devosia</taxon>
    </lineage>
</organism>
<keyword evidence="2" id="KW-1185">Reference proteome</keyword>
<dbReference type="Pfam" id="PF09601">
    <property type="entry name" value="DUF2459"/>
    <property type="match status" value="1"/>
</dbReference>
<dbReference type="AlphaFoldDB" id="A0A1K2HW88"/>
<proteinExistence type="predicted"/>
<evidence type="ECO:0008006" key="3">
    <source>
        <dbReference type="Google" id="ProtNLM"/>
    </source>
</evidence>
<dbReference type="Proteomes" id="UP000183447">
    <property type="component" value="Unassembled WGS sequence"/>
</dbReference>
<evidence type="ECO:0000313" key="1">
    <source>
        <dbReference type="EMBL" id="SFZ82978.1"/>
    </source>
</evidence>
<sequence length="240" mass="25766">MRAFRSAGARLLRALGCLCVGLCGAAASLVGLALLGMVVPHPSTARFADAPRPHQVLVIANTIHTDLAIPVDPRSLATFAELAGTDLPIHHPDAQWLLFGWGGRSFYLETPTLADIRPGPLFRALTLDSSVMHVDVLGALDPNYPGVTTLALTDDAYSALLSAISQSFLRRDDAIVPIEGYSFGAVDRFYEANGLFNAFAGCNTWTARMLRSAGIATGLWNALPSSLETSLRWFNREALD</sequence>
<dbReference type="InterPro" id="IPR011727">
    <property type="entry name" value="CHP02117"/>
</dbReference>
<gene>
    <name evidence="1" type="ORF">SAMN02983003_1387</name>
</gene>
<dbReference type="RefSeq" id="WP_072340155.1">
    <property type="nucleotide sequence ID" value="NZ_FPKU01000001.1"/>
</dbReference>
<dbReference type="NCBIfam" id="TIGR02117">
    <property type="entry name" value="chp_urease_rgn"/>
    <property type="match status" value="1"/>
</dbReference>
<dbReference type="STRING" id="665118.SAMN02983003_1387"/>
<accession>A0A1K2HW88</accession>
<protein>
    <recommendedName>
        <fullName evidence="3">TIGR02117 family protein</fullName>
    </recommendedName>
</protein>